<dbReference type="OrthoDB" id="9795085at2"/>
<dbReference type="Proteomes" id="UP000253318">
    <property type="component" value="Unassembled WGS sequence"/>
</dbReference>
<evidence type="ECO:0000313" key="5">
    <source>
        <dbReference type="Proteomes" id="UP000253318"/>
    </source>
</evidence>
<evidence type="ECO:0000313" key="4">
    <source>
        <dbReference type="EMBL" id="RCV53442.1"/>
    </source>
</evidence>
<keyword evidence="2 4" id="KW-0808">Transferase</keyword>
<comment type="caution">
    <text evidence="4">The sequence shown here is derived from an EMBL/GenBank/DDBJ whole genome shotgun (WGS) entry which is preliminary data.</text>
</comment>
<sequence>MTTDAELTGRAATMEGYDDIRHLRQGQDIDWVRRHAPAGWRTVADLGCGTGALLRAFLDAEPAATGLGVDGSAHRLARARAVLADLGDRVRFRHADLRHPPGLGRRFDVITMTSVLHWLHPDEHAVFRWIAAHLAPDGRVLLTTHHPALDADGLGGEDEIVRDAAADLGLASPEKFPDLLRRHGVTPMGRRARPAADVAALLAPALESEIVRERRPAMRPADGAEHVRFHLATFGDHFSRLAGPDRQVAFFDAVARAAQRRLDETGSLYPMTVRLWRLRRRE</sequence>
<dbReference type="Pfam" id="PF13649">
    <property type="entry name" value="Methyltransf_25"/>
    <property type="match status" value="1"/>
</dbReference>
<reference evidence="4 5" key="1">
    <citation type="submission" date="2018-04" db="EMBL/GenBank/DDBJ databases">
        <title>Novel actinobacteria from marine sediment.</title>
        <authorList>
            <person name="Ng Z.Y."/>
            <person name="Tan G.Y.A."/>
        </authorList>
    </citation>
    <scope>NUCLEOTIDE SEQUENCE [LARGE SCALE GENOMIC DNA]</scope>
    <source>
        <strain evidence="4 5">TPS81</strain>
    </source>
</reference>
<evidence type="ECO:0000256" key="1">
    <source>
        <dbReference type="ARBA" id="ARBA00022603"/>
    </source>
</evidence>
<dbReference type="AlphaFoldDB" id="A0A368T186"/>
<dbReference type="EMBL" id="QEIN01000190">
    <property type="protein sequence ID" value="RCV53442.1"/>
    <property type="molecule type" value="Genomic_DNA"/>
</dbReference>
<name>A0A368T186_9ACTN</name>
<dbReference type="InterPro" id="IPR029063">
    <property type="entry name" value="SAM-dependent_MTases_sf"/>
</dbReference>
<accession>A0A368T186</accession>
<dbReference type="Gene3D" id="3.40.50.150">
    <property type="entry name" value="Vaccinia Virus protein VP39"/>
    <property type="match status" value="1"/>
</dbReference>
<dbReference type="RefSeq" id="WP_114398384.1">
    <property type="nucleotide sequence ID" value="NZ_QEIM01000071.1"/>
</dbReference>
<dbReference type="GO" id="GO:0008168">
    <property type="term" value="F:methyltransferase activity"/>
    <property type="evidence" value="ECO:0007669"/>
    <property type="project" value="UniProtKB-KW"/>
</dbReference>
<evidence type="ECO:0000259" key="3">
    <source>
        <dbReference type="Pfam" id="PF13649"/>
    </source>
</evidence>
<gene>
    <name evidence="4" type="ORF">DEF24_20545</name>
</gene>
<proteinExistence type="predicted"/>
<keyword evidence="1 4" id="KW-0489">Methyltransferase</keyword>
<protein>
    <submittedName>
        <fullName evidence="4">Class I SAM-dependent methyltransferase</fullName>
    </submittedName>
</protein>
<keyword evidence="5" id="KW-1185">Reference proteome</keyword>
<dbReference type="PANTHER" id="PTHR43861:SF1">
    <property type="entry name" value="TRANS-ACONITATE 2-METHYLTRANSFERASE"/>
    <property type="match status" value="1"/>
</dbReference>
<evidence type="ECO:0000256" key="2">
    <source>
        <dbReference type="ARBA" id="ARBA00022679"/>
    </source>
</evidence>
<dbReference type="CDD" id="cd02440">
    <property type="entry name" value="AdoMet_MTases"/>
    <property type="match status" value="1"/>
</dbReference>
<dbReference type="InterPro" id="IPR041698">
    <property type="entry name" value="Methyltransf_25"/>
</dbReference>
<dbReference type="GO" id="GO:0032259">
    <property type="term" value="P:methylation"/>
    <property type="evidence" value="ECO:0007669"/>
    <property type="project" value="UniProtKB-KW"/>
</dbReference>
<feature type="domain" description="Methyltransferase" evidence="3">
    <location>
        <begin position="43"/>
        <end position="138"/>
    </location>
</feature>
<organism evidence="4 5">
    <name type="scientific">Marinitenerispora sediminis</name>
    <dbReference type="NCBI Taxonomy" id="1931232"/>
    <lineage>
        <taxon>Bacteria</taxon>
        <taxon>Bacillati</taxon>
        <taxon>Actinomycetota</taxon>
        <taxon>Actinomycetes</taxon>
        <taxon>Streptosporangiales</taxon>
        <taxon>Nocardiopsidaceae</taxon>
        <taxon>Marinitenerispora</taxon>
    </lineage>
</organism>
<dbReference type="PANTHER" id="PTHR43861">
    <property type="entry name" value="TRANS-ACONITATE 2-METHYLTRANSFERASE-RELATED"/>
    <property type="match status" value="1"/>
</dbReference>
<dbReference type="SUPFAM" id="SSF53335">
    <property type="entry name" value="S-adenosyl-L-methionine-dependent methyltransferases"/>
    <property type="match status" value="1"/>
</dbReference>